<dbReference type="PRINTS" id="PR00771">
    <property type="entry name" value="ENTEROTOXINA"/>
</dbReference>
<dbReference type="AlphaFoldDB" id="A0A2S4KYR6"/>
<feature type="region of interest" description="Disordered" evidence="5">
    <location>
        <begin position="234"/>
        <end position="262"/>
    </location>
</feature>
<dbReference type="SUPFAM" id="SSF56399">
    <property type="entry name" value="ADP-ribosylation"/>
    <property type="match status" value="1"/>
</dbReference>
<evidence type="ECO:0000256" key="4">
    <source>
        <dbReference type="ARBA" id="ARBA00023157"/>
    </source>
</evidence>
<evidence type="ECO:0000313" key="7">
    <source>
        <dbReference type="EMBL" id="POR35326.1"/>
    </source>
</evidence>
<keyword evidence="3" id="KW-0843">Virulence</keyword>
<protein>
    <submittedName>
        <fullName evidence="7">Heat-labile enterotoxin IIB, A chain</fullName>
    </submittedName>
</protein>
<evidence type="ECO:0000256" key="3">
    <source>
        <dbReference type="ARBA" id="ARBA00023026"/>
    </source>
</evidence>
<keyword evidence="8" id="KW-1185">Reference proteome</keyword>
<evidence type="ECO:0000256" key="2">
    <source>
        <dbReference type="ARBA" id="ARBA00022729"/>
    </source>
</evidence>
<evidence type="ECO:0000313" key="8">
    <source>
        <dbReference type="Proteomes" id="UP000237481"/>
    </source>
</evidence>
<keyword evidence="1" id="KW-0800">Toxin</keyword>
<dbReference type="Proteomes" id="UP000237481">
    <property type="component" value="Unassembled WGS sequence"/>
</dbReference>
<comment type="caution">
    <text evidence="7">The sequence shown here is derived from an EMBL/GenBank/DDBJ whole genome shotgun (WGS) entry which is preliminary data.</text>
</comment>
<dbReference type="EMBL" id="PKSG01000450">
    <property type="protein sequence ID" value="POR35326.1"/>
    <property type="molecule type" value="Genomic_DNA"/>
</dbReference>
<gene>
    <name evidence="7" type="ORF">TPAR_04459</name>
</gene>
<evidence type="ECO:0000256" key="1">
    <source>
        <dbReference type="ARBA" id="ARBA00022656"/>
    </source>
</evidence>
<dbReference type="GO" id="GO:0090729">
    <property type="term" value="F:toxin activity"/>
    <property type="evidence" value="ECO:0007669"/>
    <property type="project" value="UniProtKB-KW"/>
</dbReference>
<name>A0A2S4KYR6_9HYPO</name>
<sequence length="715" mass="80291">MLWNNILSAAPLWLLWLGSGNASPVSPSDVQGTIARRAPHRPAKFVYRGDKRSPRDLREAGGFRPRGEYEDNDRTFTIYRHMLGEWGRGEDSEDSDTDLDEPWSSAFVSVTTELETGASYGHWLYRIHATPNMIDPTVENEGEPEIFALGGVRWSQVVGYRHANIDQQETITDASFTPNPDYLGERYDRSTLTLVGPRSGWRRHGRRHWTQFMNRAAVGSDVGFTGQFPLQFETYTTNDNIPGPSPETQQERPPSSPPAGAQVPELNWEDIVVVAEYLQEHNAPCDLGALDPSTRYLTLGADATFARALARPDQERPNHTGTIDEADPGIRAGIDRLREGEERSTCHLVTTCGSMYQLPQRKRAAGKVPEQAPNRTHMPLRVLNLAPSGRAALEDICRKIYSPKKTKTDACDSVRDLEFGFELTEEFGAGTYDRLAAILKGPSGKTEFEIADAPKAGFHPEWFPVDANAFGSKTLDLKKGITKVELTAAGHYSGPKNDQWMLQGFKLRGWCVESGYRVVVDKFASLNTWYQHKPTGIISDQLKPQTVATFEIARADWHMRPPCSYIEELKFDFNLANDFGAGTYDTLRLSLGTEKTILLRDEPSAGLHVSNTVSLKEIFRTDEVAVRDVKRMAIIDLPSESFFGKDKWEFQGMLFLANLPPRSRNPNPKPRCAASTKWMEMKKFSAVNRWLQHGGGNGREEIWSGDILPEDWREV</sequence>
<dbReference type="OrthoDB" id="4924915at2759"/>
<feature type="chain" id="PRO_5015709926" evidence="6">
    <location>
        <begin position="23"/>
        <end position="715"/>
    </location>
</feature>
<evidence type="ECO:0000256" key="5">
    <source>
        <dbReference type="SAM" id="MobiDB-lite"/>
    </source>
</evidence>
<feature type="compositionally biased region" description="Polar residues" evidence="5">
    <location>
        <begin position="234"/>
        <end position="253"/>
    </location>
</feature>
<dbReference type="Pfam" id="PF01375">
    <property type="entry name" value="Enterotoxin_a"/>
    <property type="match status" value="1"/>
</dbReference>
<accession>A0A2S4KYR6</accession>
<feature type="signal peptide" evidence="6">
    <location>
        <begin position="1"/>
        <end position="22"/>
    </location>
</feature>
<keyword evidence="2 6" id="KW-0732">Signal</keyword>
<evidence type="ECO:0000256" key="6">
    <source>
        <dbReference type="SAM" id="SignalP"/>
    </source>
</evidence>
<dbReference type="Gene3D" id="3.90.210.10">
    <property type="entry name" value="Heat-Labile Enterotoxin, subunit A"/>
    <property type="match status" value="1"/>
</dbReference>
<dbReference type="STRING" id="94208.A0A2S4KYR6"/>
<keyword evidence="4" id="KW-1015">Disulfide bond</keyword>
<reference evidence="7 8" key="1">
    <citation type="submission" date="2018-01" db="EMBL/GenBank/DDBJ databases">
        <title>Harnessing the power of phylogenomics to disentangle the directionality and signatures of interkingdom host jumping in the parasitic fungal genus Tolypocladium.</title>
        <authorList>
            <person name="Quandt C.A."/>
            <person name="Patterson W."/>
            <person name="Spatafora J.W."/>
        </authorList>
    </citation>
    <scope>NUCLEOTIDE SEQUENCE [LARGE SCALE GENOMIC DNA]</scope>
    <source>
        <strain evidence="7 8">NRBC 100945</strain>
    </source>
</reference>
<organism evidence="7 8">
    <name type="scientific">Tolypocladium paradoxum</name>
    <dbReference type="NCBI Taxonomy" id="94208"/>
    <lineage>
        <taxon>Eukaryota</taxon>
        <taxon>Fungi</taxon>
        <taxon>Dikarya</taxon>
        <taxon>Ascomycota</taxon>
        <taxon>Pezizomycotina</taxon>
        <taxon>Sordariomycetes</taxon>
        <taxon>Hypocreomycetidae</taxon>
        <taxon>Hypocreales</taxon>
        <taxon>Ophiocordycipitaceae</taxon>
        <taxon>Tolypocladium</taxon>
    </lineage>
</organism>
<proteinExistence type="predicted"/>
<dbReference type="InterPro" id="IPR001144">
    <property type="entry name" value="Enterotoxin_A"/>
</dbReference>